<dbReference type="AlphaFoldDB" id="A0A553FYV5"/>
<dbReference type="GO" id="GO:0004170">
    <property type="term" value="F:dUTP diphosphatase activity"/>
    <property type="evidence" value="ECO:0007669"/>
    <property type="project" value="UniProtKB-EC"/>
</dbReference>
<organism evidence="7 8">
    <name type="scientific">Corynebacterium hiratae</name>
    <dbReference type="NCBI Taxonomy" id="3139423"/>
    <lineage>
        <taxon>Bacteria</taxon>
        <taxon>Bacillati</taxon>
        <taxon>Actinomycetota</taxon>
        <taxon>Actinomycetes</taxon>
        <taxon>Mycobacteriales</taxon>
        <taxon>Corynebacteriaceae</taxon>
        <taxon>Corynebacterium</taxon>
    </lineage>
</organism>
<feature type="domain" description="dUTPase-like" evidence="6">
    <location>
        <begin position="21"/>
        <end position="147"/>
    </location>
</feature>
<dbReference type="PANTHER" id="PTHR11241:SF0">
    <property type="entry name" value="DEOXYURIDINE 5'-TRIPHOSPHATE NUCLEOTIDOHYDROLASE"/>
    <property type="match status" value="1"/>
</dbReference>
<gene>
    <name evidence="7" type="ORF">FNY97_05485</name>
</gene>
<dbReference type="SUPFAM" id="SSF51283">
    <property type="entry name" value="dUTPase-like"/>
    <property type="match status" value="1"/>
</dbReference>
<name>A0A553FYV5_9CORY</name>
<dbReference type="CDD" id="cd07557">
    <property type="entry name" value="trimeric_dUTPase"/>
    <property type="match status" value="1"/>
</dbReference>
<evidence type="ECO:0000313" key="7">
    <source>
        <dbReference type="EMBL" id="TRX62423.1"/>
    </source>
</evidence>
<dbReference type="GO" id="GO:0046081">
    <property type="term" value="P:dUTP catabolic process"/>
    <property type="evidence" value="ECO:0007669"/>
    <property type="project" value="InterPro"/>
</dbReference>
<dbReference type="InterPro" id="IPR008181">
    <property type="entry name" value="dUTPase"/>
</dbReference>
<evidence type="ECO:0000256" key="4">
    <source>
        <dbReference type="ARBA" id="ARBA00023080"/>
    </source>
</evidence>
<dbReference type="PANTHER" id="PTHR11241">
    <property type="entry name" value="DEOXYURIDINE 5'-TRIPHOSPHATE NUCLEOTIDOHYDROLASE"/>
    <property type="match status" value="1"/>
</dbReference>
<dbReference type="GO" id="GO:0006226">
    <property type="term" value="P:dUMP biosynthetic process"/>
    <property type="evidence" value="ECO:0007669"/>
    <property type="project" value="InterPro"/>
</dbReference>
<dbReference type="Pfam" id="PF00692">
    <property type="entry name" value="dUTPase"/>
    <property type="match status" value="1"/>
</dbReference>
<evidence type="ECO:0000256" key="1">
    <source>
        <dbReference type="ARBA" id="ARBA00006581"/>
    </source>
</evidence>
<dbReference type="InterPro" id="IPR033704">
    <property type="entry name" value="dUTPase_trimeric"/>
</dbReference>
<accession>A0A553FYV5</accession>
<dbReference type="NCBIfam" id="NF001862">
    <property type="entry name" value="PRK00601.1"/>
    <property type="match status" value="1"/>
</dbReference>
<protein>
    <recommendedName>
        <fullName evidence="2">dUTP diphosphatase</fullName>
        <ecNumber evidence="2">3.6.1.23</ecNumber>
    </recommendedName>
</protein>
<evidence type="ECO:0000259" key="6">
    <source>
        <dbReference type="Pfam" id="PF00692"/>
    </source>
</evidence>
<evidence type="ECO:0000313" key="8">
    <source>
        <dbReference type="Proteomes" id="UP000320443"/>
    </source>
</evidence>
<dbReference type="EC" id="3.6.1.23" evidence="2"/>
<sequence>MTTPLPLRRKPMKTKRFDKLAILPTRAHEGDAGLDLYAPYTFSIASGERVTVDTAVGVQLPMGTYGKIEGRSSLAKQGITPLGGVIDETYRGPIGVVLTNLGRERKIIQRGDRIAQLIVQPHLEVGVVEVDELDDTERGAGGFGSTGE</sequence>
<keyword evidence="3 7" id="KW-0378">Hydrolase</keyword>
<keyword evidence="4" id="KW-0546">Nucleotide metabolism</keyword>
<evidence type="ECO:0000256" key="5">
    <source>
        <dbReference type="ARBA" id="ARBA00047686"/>
    </source>
</evidence>
<dbReference type="EMBL" id="VKDK01000006">
    <property type="protein sequence ID" value="TRX62423.1"/>
    <property type="molecule type" value="Genomic_DNA"/>
</dbReference>
<dbReference type="InterPro" id="IPR036157">
    <property type="entry name" value="dUTPase-like_sf"/>
</dbReference>
<dbReference type="NCBIfam" id="TIGR00576">
    <property type="entry name" value="dut"/>
    <property type="match status" value="1"/>
</dbReference>
<dbReference type="Gene3D" id="2.70.40.10">
    <property type="match status" value="1"/>
</dbReference>
<evidence type="ECO:0000256" key="3">
    <source>
        <dbReference type="ARBA" id="ARBA00022801"/>
    </source>
</evidence>
<dbReference type="InterPro" id="IPR029054">
    <property type="entry name" value="dUTPase-like"/>
</dbReference>
<dbReference type="GO" id="GO:0000287">
    <property type="term" value="F:magnesium ion binding"/>
    <property type="evidence" value="ECO:0007669"/>
    <property type="project" value="InterPro"/>
</dbReference>
<comment type="catalytic activity">
    <reaction evidence="5">
        <text>dUTP + H2O = dUMP + diphosphate + H(+)</text>
        <dbReference type="Rhea" id="RHEA:10248"/>
        <dbReference type="ChEBI" id="CHEBI:15377"/>
        <dbReference type="ChEBI" id="CHEBI:15378"/>
        <dbReference type="ChEBI" id="CHEBI:33019"/>
        <dbReference type="ChEBI" id="CHEBI:61555"/>
        <dbReference type="ChEBI" id="CHEBI:246422"/>
        <dbReference type="EC" id="3.6.1.23"/>
    </reaction>
</comment>
<reference evidence="7 8" key="1">
    <citation type="submission" date="2019-07" db="EMBL/GenBank/DDBJ databases">
        <title>Draft genome of C. aurimucosum strain 2274.</title>
        <authorList>
            <person name="Pacheco L.G.C."/>
            <person name="Aguiar E.R.G.R."/>
            <person name="Santos C.S."/>
            <person name="Rocha D.J.P.G."/>
            <person name="Sant'Anna L.O."/>
            <person name="Mattos-Guaraldi A.L."/>
            <person name="Santos L.S."/>
        </authorList>
    </citation>
    <scope>NUCLEOTIDE SEQUENCE [LARGE SCALE GENOMIC DNA]</scope>
    <source>
        <strain evidence="7 8">2274</strain>
    </source>
</reference>
<dbReference type="Proteomes" id="UP000320443">
    <property type="component" value="Unassembled WGS sequence"/>
</dbReference>
<comment type="similarity">
    <text evidence="1">Belongs to the dUTPase family.</text>
</comment>
<evidence type="ECO:0000256" key="2">
    <source>
        <dbReference type="ARBA" id="ARBA00012379"/>
    </source>
</evidence>
<proteinExistence type="inferred from homology"/>
<comment type="caution">
    <text evidence="7">The sequence shown here is derived from an EMBL/GenBank/DDBJ whole genome shotgun (WGS) entry which is preliminary data.</text>
</comment>
<keyword evidence="8" id="KW-1185">Reference proteome</keyword>